<dbReference type="Pfam" id="PF05019">
    <property type="entry name" value="Coq4"/>
    <property type="match status" value="1"/>
</dbReference>
<protein>
    <submittedName>
        <fullName evidence="1">Coq4 family protein</fullName>
    </submittedName>
</protein>
<gene>
    <name evidence="1" type="ORF">ACFQDM_18210</name>
</gene>
<name>A0ABW1SEB1_9PROT</name>
<accession>A0ABW1SEB1</accession>
<proteinExistence type="predicted"/>
<evidence type="ECO:0000313" key="1">
    <source>
        <dbReference type="EMBL" id="MFC6200011.1"/>
    </source>
</evidence>
<keyword evidence="2" id="KW-1185">Reference proteome</keyword>
<reference evidence="2" key="1">
    <citation type="journal article" date="2019" name="Int. J. Syst. Evol. Microbiol.">
        <title>The Global Catalogue of Microorganisms (GCM) 10K type strain sequencing project: providing services to taxonomists for standard genome sequencing and annotation.</title>
        <authorList>
            <consortium name="The Broad Institute Genomics Platform"/>
            <consortium name="The Broad Institute Genome Sequencing Center for Infectious Disease"/>
            <person name="Wu L."/>
            <person name="Ma J."/>
        </authorList>
    </citation>
    <scope>NUCLEOTIDE SEQUENCE [LARGE SCALE GENOMIC DNA]</scope>
    <source>
        <strain evidence="2">CGMCC-1.15741</strain>
    </source>
</reference>
<dbReference type="RefSeq" id="WP_377381800.1">
    <property type="nucleotide sequence ID" value="NZ_JBHSSW010000066.1"/>
</dbReference>
<dbReference type="Proteomes" id="UP001596303">
    <property type="component" value="Unassembled WGS sequence"/>
</dbReference>
<organism evidence="1 2">
    <name type="scientific">Ponticaulis profundi</name>
    <dbReference type="NCBI Taxonomy" id="2665222"/>
    <lineage>
        <taxon>Bacteria</taxon>
        <taxon>Pseudomonadati</taxon>
        <taxon>Pseudomonadota</taxon>
        <taxon>Alphaproteobacteria</taxon>
        <taxon>Hyphomonadales</taxon>
        <taxon>Hyphomonadaceae</taxon>
        <taxon>Ponticaulis</taxon>
    </lineage>
</organism>
<dbReference type="EMBL" id="JBHSSW010000066">
    <property type="protein sequence ID" value="MFC6200011.1"/>
    <property type="molecule type" value="Genomic_DNA"/>
</dbReference>
<dbReference type="PANTHER" id="PTHR12922:SF7">
    <property type="entry name" value="UBIQUINONE BIOSYNTHESIS PROTEIN COQ4 HOMOLOG, MITOCHONDRIAL"/>
    <property type="match status" value="1"/>
</dbReference>
<evidence type="ECO:0000313" key="2">
    <source>
        <dbReference type="Proteomes" id="UP001596303"/>
    </source>
</evidence>
<comment type="caution">
    <text evidence="1">The sequence shown here is derived from an EMBL/GenBank/DDBJ whole genome shotgun (WGS) entry which is preliminary data.</text>
</comment>
<dbReference type="PANTHER" id="PTHR12922">
    <property type="entry name" value="UBIQUINONE BIOSYNTHESIS PROTEIN"/>
    <property type="match status" value="1"/>
</dbReference>
<sequence>MLQSLELNGVNVTMPDVRHRRRNWKKAFHAMDLLLKDGEDTKQAFEIINALAGRSVERSFGRFLETASGRGLFERREELAGILDDHAFLRQLPAGSFGCAYLTFVTSEGLSAQGLVDENGKIENYQPDNPNDDLAWYSRRLRDMHDLWHVLTGYGRDGLGELALLAFSYSQSRNPGLMFIAYLGARADRKDLGFPQAMKVIWSAKAAGKRAAFLPSVDVVDLFARPLDEVRRSLCIESPLTYLDVLPDFLDRWNQRKLQAAL</sequence>
<dbReference type="InterPro" id="IPR007715">
    <property type="entry name" value="Coq4"/>
</dbReference>